<organism evidence="8 9">
    <name type="scientific">Zymoseptoria brevis</name>
    <dbReference type="NCBI Taxonomy" id="1047168"/>
    <lineage>
        <taxon>Eukaryota</taxon>
        <taxon>Fungi</taxon>
        <taxon>Dikarya</taxon>
        <taxon>Ascomycota</taxon>
        <taxon>Pezizomycotina</taxon>
        <taxon>Dothideomycetes</taxon>
        <taxon>Dothideomycetidae</taxon>
        <taxon>Mycosphaerellales</taxon>
        <taxon>Mycosphaerellaceae</taxon>
        <taxon>Zymoseptoria</taxon>
    </lineage>
</organism>
<evidence type="ECO:0000256" key="5">
    <source>
        <dbReference type="ARBA" id="ARBA00023242"/>
    </source>
</evidence>
<feature type="domain" description="Zn(2)-C6 fungal-type" evidence="7">
    <location>
        <begin position="18"/>
        <end position="46"/>
    </location>
</feature>
<dbReference type="PROSITE" id="PS00463">
    <property type="entry name" value="ZN2_CY6_FUNGAL_1"/>
    <property type="match status" value="2"/>
</dbReference>
<protein>
    <recommendedName>
        <fullName evidence="7">Zn(2)-C6 fungal-type domain-containing protein</fullName>
    </recommendedName>
</protein>
<evidence type="ECO:0000256" key="1">
    <source>
        <dbReference type="ARBA" id="ARBA00004123"/>
    </source>
</evidence>
<keyword evidence="5" id="KW-0539">Nucleus</keyword>
<feature type="region of interest" description="Disordered" evidence="6">
    <location>
        <begin position="51"/>
        <end position="75"/>
    </location>
</feature>
<dbReference type="Pfam" id="PF00172">
    <property type="entry name" value="Zn_clus"/>
    <property type="match status" value="2"/>
</dbReference>
<feature type="region of interest" description="Disordered" evidence="6">
    <location>
        <begin position="727"/>
        <end position="757"/>
    </location>
</feature>
<dbReference type="InterPro" id="IPR050815">
    <property type="entry name" value="TF_fung"/>
</dbReference>
<accession>A0A0F4GN05</accession>
<dbReference type="InterPro" id="IPR007219">
    <property type="entry name" value="XnlR_reg_dom"/>
</dbReference>
<feature type="compositionally biased region" description="Polar residues" evidence="6">
    <location>
        <begin position="736"/>
        <end position="746"/>
    </location>
</feature>
<dbReference type="GO" id="GO:0005634">
    <property type="term" value="C:nucleus"/>
    <property type="evidence" value="ECO:0007669"/>
    <property type="project" value="UniProtKB-SubCell"/>
</dbReference>
<feature type="compositionally biased region" description="Low complexity" evidence="6">
    <location>
        <begin position="150"/>
        <end position="161"/>
    </location>
</feature>
<dbReference type="Pfam" id="PF04082">
    <property type="entry name" value="Fungal_trans"/>
    <property type="match status" value="1"/>
</dbReference>
<dbReference type="PROSITE" id="PS50048">
    <property type="entry name" value="ZN2_CY6_FUNGAL_2"/>
    <property type="match status" value="2"/>
</dbReference>
<dbReference type="SUPFAM" id="SSF57701">
    <property type="entry name" value="Zn2/Cys6 DNA-binding domain"/>
    <property type="match status" value="2"/>
</dbReference>
<evidence type="ECO:0000256" key="6">
    <source>
        <dbReference type="SAM" id="MobiDB-lite"/>
    </source>
</evidence>
<proteinExistence type="predicted"/>
<reference evidence="8 9" key="1">
    <citation type="submission" date="2015-03" db="EMBL/GenBank/DDBJ databases">
        <title>RNA-seq based gene annotation and comparative genomics of four Zymoseptoria species reveal species-specific pathogenicity related genes and transposable element activity.</title>
        <authorList>
            <person name="Grandaubert J."/>
            <person name="Bhattacharyya A."/>
            <person name="Stukenbrock E.H."/>
        </authorList>
    </citation>
    <scope>NUCLEOTIDE SEQUENCE [LARGE SCALE GENOMIC DNA]</scope>
    <source>
        <strain evidence="8 9">Zb18110</strain>
    </source>
</reference>
<gene>
    <name evidence="8" type="ORF">TI39_contig391g00011</name>
</gene>
<evidence type="ECO:0000259" key="7">
    <source>
        <dbReference type="PROSITE" id="PS50048"/>
    </source>
</evidence>
<dbReference type="STRING" id="1047168.A0A0F4GN05"/>
<comment type="subcellular location">
    <subcellularLocation>
        <location evidence="1">Nucleus</location>
    </subcellularLocation>
</comment>
<evidence type="ECO:0000313" key="8">
    <source>
        <dbReference type="EMBL" id="KJX98791.1"/>
    </source>
</evidence>
<dbReference type="InterPro" id="IPR036864">
    <property type="entry name" value="Zn2-C6_fun-type_DNA-bd_sf"/>
</dbReference>
<comment type="caution">
    <text evidence="8">The sequence shown here is derived from an EMBL/GenBank/DDBJ whole genome shotgun (WGS) entry which is preliminary data.</text>
</comment>
<feature type="compositionally biased region" description="Polar residues" evidence="6">
    <location>
        <begin position="695"/>
        <end position="704"/>
    </location>
</feature>
<dbReference type="GO" id="GO:0003677">
    <property type="term" value="F:DNA binding"/>
    <property type="evidence" value="ECO:0007669"/>
    <property type="project" value="InterPro"/>
</dbReference>
<feature type="compositionally biased region" description="Polar residues" evidence="6">
    <location>
        <begin position="162"/>
        <end position="182"/>
    </location>
</feature>
<dbReference type="Proteomes" id="UP000033647">
    <property type="component" value="Unassembled WGS sequence"/>
</dbReference>
<evidence type="ECO:0000256" key="4">
    <source>
        <dbReference type="ARBA" id="ARBA00023163"/>
    </source>
</evidence>
<evidence type="ECO:0000256" key="3">
    <source>
        <dbReference type="ARBA" id="ARBA00023015"/>
    </source>
</evidence>
<dbReference type="SMART" id="SM00906">
    <property type="entry name" value="Fungal_trans"/>
    <property type="match status" value="1"/>
</dbReference>
<dbReference type="PANTHER" id="PTHR47338:SF7">
    <property type="entry name" value="ZN(II)2CYS6 TRANSCRIPTION FACTOR (EUROFUNG)"/>
    <property type="match status" value="1"/>
</dbReference>
<evidence type="ECO:0000256" key="2">
    <source>
        <dbReference type="ARBA" id="ARBA00022723"/>
    </source>
</evidence>
<name>A0A0F4GN05_9PEZI</name>
<feature type="region of interest" description="Disordered" evidence="6">
    <location>
        <begin position="150"/>
        <end position="182"/>
    </location>
</feature>
<dbReference type="PANTHER" id="PTHR47338">
    <property type="entry name" value="ZN(II)2CYS6 TRANSCRIPTION FACTOR (EUROFUNG)-RELATED"/>
    <property type="match status" value="1"/>
</dbReference>
<dbReference type="CDD" id="cd12148">
    <property type="entry name" value="fungal_TF_MHR"/>
    <property type="match status" value="1"/>
</dbReference>
<dbReference type="GO" id="GO:0000981">
    <property type="term" value="F:DNA-binding transcription factor activity, RNA polymerase II-specific"/>
    <property type="evidence" value="ECO:0007669"/>
    <property type="project" value="InterPro"/>
</dbReference>
<dbReference type="EMBL" id="LAFY01000383">
    <property type="protein sequence ID" value="KJX98791.1"/>
    <property type="molecule type" value="Genomic_DNA"/>
</dbReference>
<keyword evidence="3" id="KW-0805">Transcription regulation</keyword>
<dbReference type="GO" id="GO:0006351">
    <property type="term" value="P:DNA-templated transcription"/>
    <property type="evidence" value="ECO:0007669"/>
    <property type="project" value="InterPro"/>
</dbReference>
<feature type="compositionally biased region" description="Polar residues" evidence="6">
    <location>
        <begin position="59"/>
        <end position="75"/>
    </location>
</feature>
<keyword evidence="9" id="KW-1185">Reference proteome</keyword>
<feature type="domain" description="Zn(2)-C6 fungal-type" evidence="7">
    <location>
        <begin position="104"/>
        <end position="134"/>
    </location>
</feature>
<dbReference type="OrthoDB" id="103349at2759"/>
<dbReference type="AlphaFoldDB" id="A0A0F4GN05"/>
<dbReference type="Gene3D" id="4.10.240.10">
    <property type="entry name" value="Zn(2)-C6 fungal-type DNA-binding domain"/>
    <property type="match status" value="2"/>
</dbReference>
<dbReference type="InterPro" id="IPR001138">
    <property type="entry name" value="Zn2Cys6_DnaBD"/>
</dbReference>
<keyword evidence="2" id="KW-0479">Metal-binding</keyword>
<dbReference type="CDD" id="cd00067">
    <property type="entry name" value="GAL4"/>
    <property type="match status" value="2"/>
</dbReference>
<evidence type="ECO:0000313" key="9">
    <source>
        <dbReference type="Proteomes" id="UP000033647"/>
    </source>
</evidence>
<dbReference type="GO" id="GO:0008270">
    <property type="term" value="F:zinc ion binding"/>
    <property type="evidence" value="ECO:0007669"/>
    <property type="project" value="InterPro"/>
</dbReference>
<dbReference type="SMART" id="SM00066">
    <property type="entry name" value="GAL4"/>
    <property type="match status" value="2"/>
</dbReference>
<keyword evidence="4" id="KW-0804">Transcription</keyword>
<sequence length="868" mass="95984">MTGSQPASQRKVTRSRHGCDTCRARKVRCDERPGRCFNCERLGLICASSGTGASGSPGNQISTSRADASFSNGHTNGNHSAYASAAASPTATTTGLKRKRTYRSCSACRLSKTRCSGQKPACLRCREKALRCAYEDETEPAWKQRVVLSSGASSGPASPSLNDYSTETLSPSRRLDSVTTPTGSLGLTSPVTISANGVGEDLSWLVSPRLPEHHRTRVLVERYFANVHHLRCFAFLHKPTFLQRLDSDADKKHDSNPLLHVVCALGALFYAVEYETSRNVTLPINPLDAGKFWADRAQNIILARLDRISVENLMAAVLLHDYEIRLGNYSNAFMLSSITARMAQALQINLEHSTDVLCREAGSGPSASVKESRRRLMWCCYITDSLVGSGIDQLTLIDEADIKIQLPCNERNFTLEEPCITETLEPGQMLKFLPQDLLPSYPQDSMGMTAFYLRHIATRRKVLKYIKHLDTAKLPWLPDSEFAQLDAELRDWYDNLPANLQFTPTTLYIRQETSQVGALCALHYAYHQTMCDLYRIGAPGLYRLRSAFIFPPEQSNFLAKLRFTLFGHARSLATIMSEALRHGPHAIADSWLPTVLYDSCKIMLFYLTQLIDPSLDTSKALMAETIPLVRDNVKALKIMRSMYAAAGPLSKAADTMLEKVGIEAAGQQASQVFITEDPYANTAEPDDTNDHDDTTQSQPGTPAQSAPDYILNPLSIYRLARKNIPEKHAPERHHQTTFATTSNPPQNHAEPTAYHNNNTLPTQQPVPFNAASTHSVLPTLLDETMLAPELRVTGDNNSLPVQHIPQVEQINFDELQSLFTSDPTGWTWQPAETAVGSRIESSALPPWESNGLDSAQLDAWVGGFALDS</sequence>
<feature type="region of interest" description="Disordered" evidence="6">
    <location>
        <begin position="680"/>
        <end position="708"/>
    </location>
</feature>